<dbReference type="CDD" id="cd01898">
    <property type="entry name" value="Obg"/>
    <property type="match status" value="1"/>
</dbReference>
<dbReference type="GO" id="GO:0042254">
    <property type="term" value="P:ribosome biogenesis"/>
    <property type="evidence" value="ECO:0007669"/>
    <property type="project" value="UniProtKB-UniRule"/>
</dbReference>
<gene>
    <name evidence="6" type="primary">MTG2_0</name>
    <name evidence="6" type="ORF">Cantr_07611</name>
</gene>
<dbReference type="AlphaFoldDB" id="A0A367Y0L1"/>
<dbReference type="GO" id="GO:0005739">
    <property type="term" value="C:mitochondrion"/>
    <property type="evidence" value="ECO:0007669"/>
    <property type="project" value="TreeGrafter"/>
</dbReference>
<dbReference type="GO" id="GO:0005525">
    <property type="term" value="F:GTP binding"/>
    <property type="evidence" value="ECO:0007669"/>
    <property type="project" value="UniProtKB-KW"/>
</dbReference>
<dbReference type="STRING" id="5486.A0A367Y0L1"/>
<dbReference type="Pfam" id="PF01018">
    <property type="entry name" value="GTP1_OBG"/>
    <property type="match status" value="2"/>
</dbReference>
<dbReference type="PANTHER" id="PTHR11702:SF31">
    <property type="entry name" value="MITOCHONDRIAL RIBOSOME-ASSOCIATED GTPASE 2"/>
    <property type="match status" value="1"/>
</dbReference>
<evidence type="ECO:0000259" key="5">
    <source>
        <dbReference type="PROSITE" id="PS51883"/>
    </source>
</evidence>
<protein>
    <submittedName>
        <fullName evidence="6">GTPase MTG2, mitochondrial</fullName>
    </submittedName>
</protein>
<dbReference type="PROSITE" id="PS51710">
    <property type="entry name" value="G_OBG"/>
    <property type="match status" value="1"/>
</dbReference>
<reference evidence="6 7" key="1">
    <citation type="submission" date="2018-06" db="EMBL/GenBank/DDBJ databases">
        <title>Whole genome sequencing of Candida tropicalis (genome annotated by CSBL at Korea University).</title>
        <authorList>
            <person name="Ahn J."/>
        </authorList>
    </citation>
    <scope>NUCLEOTIDE SEQUENCE [LARGE SCALE GENOMIC DNA]</scope>
    <source>
        <strain evidence="6 7">ATCC 20962</strain>
    </source>
</reference>
<dbReference type="GO" id="GO:0003924">
    <property type="term" value="F:GTPase activity"/>
    <property type="evidence" value="ECO:0007669"/>
    <property type="project" value="InterPro"/>
</dbReference>
<keyword evidence="7" id="KW-1185">Reference proteome</keyword>
<dbReference type="PANTHER" id="PTHR11702">
    <property type="entry name" value="DEVELOPMENTALLY REGULATED GTP-BINDING PROTEIN-RELATED"/>
    <property type="match status" value="1"/>
</dbReference>
<evidence type="ECO:0000259" key="4">
    <source>
        <dbReference type="PROSITE" id="PS51710"/>
    </source>
</evidence>
<dbReference type="PRINTS" id="PR00326">
    <property type="entry name" value="GTP1OBG"/>
</dbReference>
<dbReference type="Gene3D" id="3.40.50.300">
    <property type="entry name" value="P-loop containing nucleotide triphosphate hydrolases"/>
    <property type="match status" value="1"/>
</dbReference>
<dbReference type="Pfam" id="PF01926">
    <property type="entry name" value="MMR_HSR1"/>
    <property type="match status" value="1"/>
</dbReference>
<accession>A0A367Y0L1</accession>
<evidence type="ECO:0000313" key="7">
    <source>
        <dbReference type="Proteomes" id="UP000253472"/>
    </source>
</evidence>
<sequence>MIRRGYRYFTTSRILRNEVLLEPEQPDITLEPTPEPTPVPTPLPKRPKPLPPKNFKIHTTKPTSLDSWVKTIEHGEDTKVDITQLRETRGTRLVSSVMSVAEYFLGNTHHSHHVFYLATAMKKAKRAARVEKRAFIDLKLIKLTSGQGGNGSVSFFKDAFKPFGPADGGDGGNGGNVFINVVDLVLASLHGLKKLYIAKNGLPGKSSQLDGKNGEDVIIDVPVGTVIRWIPDPQEFKKYVSRREGDCLDDIYMEFEMDDMNQVQLYRGGFEPGDGWLFKEHDEEYYRERDFFRDMNKKVVEYDKDIMFEERYHDRFPILGLDCDKVTPKPLLLLRGGRGGLGNMHFTSKDIRGAKFCKMGRPGITSTFLLELKLIADLGLVGLPNAGKSSLLRAISKATPRVGHWEFTTLQPTVGTIFRRIDEDPFTVADIPGIIKGASENKGMGLDFLRHIERSGGLVFVVSLESLNPVADLEILLKEVGPKRMKDKKVLIVATKADLSEEGANFKVLRDYVNANHKDWKLVPVCAPNGENIDKCIRLMGEIARGETRKK</sequence>
<dbReference type="InterPro" id="IPR006169">
    <property type="entry name" value="GTP1_OBG_dom"/>
</dbReference>
<keyword evidence="1" id="KW-0547">Nucleotide-binding</keyword>
<proteinExistence type="predicted"/>
<evidence type="ECO:0000256" key="1">
    <source>
        <dbReference type="ARBA" id="ARBA00022741"/>
    </source>
</evidence>
<dbReference type="OrthoDB" id="347018at2759"/>
<dbReference type="InterPro" id="IPR031167">
    <property type="entry name" value="G_OBG"/>
</dbReference>
<name>A0A367Y0L1_9ASCO</name>
<feature type="domain" description="OBG-type G" evidence="4">
    <location>
        <begin position="376"/>
        <end position="545"/>
    </location>
</feature>
<evidence type="ECO:0000313" key="6">
    <source>
        <dbReference type="EMBL" id="RCK59060.1"/>
    </source>
</evidence>
<evidence type="ECO:0000256" key="3">
    <source>
        <dbReference type="SAM" id="MobiDB-lite"/>
    </source>
</evidence>
<dbReference type="Gene3D" id="2.70.210.12">
    <property type="entry name" value="GTP1/OBG domain"/>
    <property type="match status" value="1"/>
</dbReference>
<dbReference type="PROSITE" id="PS51883">
    <property type="entry name" value="OBG"/>
    <property type="match status" value="1"/>
</dbReference>
<keyword evidence="2" id="KW-0342">GTP-binding</keyword>
<dbReference type="InterPro" id="IPR036726">
    <property type="entry name" value="GTP1_OBG_dom_sf"/>
</dbReference>
<dbReference type="SUPFAM" id="SSF52540">
    <property type="entry name" value="P-loop containing nucleoside triphosphate hydrolases"/>
    <property type="match status" value="1"/>
</dbReference>
<dbReference type="SUPFAM" id="SSF82051">
    <property type="entry name" value="Obg GTP-binding protein N-terminal domain"/>
    <property type="match status" value="1"/>
</dbReference>
<feature type="domain" description="Obg" evidence="5">
    <location>
        <begin position="133"/>
        <end position="375"/>
    </location>
</feature>
<dbReference type="InterPro" id="IPR006073">
    <property type="entry name" value="GTP-bd"/>
</dbReference>
<comment type="caution">
    <text evidence="6">The sequence shown here is derived from an EMBL/GenBank/DDBJ whole genome shotgun (WGS) entry which is preliminary data.</text>
</comment>
<dbReference type="InterPro" id="IPR045086">
    <property type="entry name" value="OBG_GTPase"/>
</dbReference>
<evidence type="ECO:0000256" key="2">
    <source>
        <dbReference type="ARBA" id="ARBA00023134"/>
    </source>
</evidence>
<feature type="region of interest" description="Disordered" evidence="3">
    <location>
        <begin position="25"/>
        <end position="54"/>
    </location>
</feature>
<dbReference type="EMBL" id="QLNQ01000027">
    <property type="protein sequence ID" value="RCK59060.1"/>
    <property type="molecule type" value="Genomic_DNA"/>
</dbReference>
<dbReference type="Proteomes" id="UP000253472">
    <property type="component" value="Unassembled WGS sequence"/>
</dbReference>
<feature type="compositionally biased region" description="Pro residues" evidence="3">
    <location>
        <begin position="33"/>
        <end position="52"/>
    </location>
</feature>
<organism evidence="6 7">
    <name type="scientific">Candida viswanathii</name>
    <dbReference type="NCBI Taxonomy" id="5486"/>
    <lineage>
        <taxon>Eukaryota</taxon>
        <taxon>Fungi</taxon>
        <taxon>Dikarya</taxon>
        <taxon>Ascomycota</taxon>
        <taxon>Saccharomycotina</taxon>
        <taxon>Pichiomycetes</taxon>
        <taxon>Debaryomycetaceae</taxon>
        <taxon>Candida/Lodderomyces clade</taxon>
        <taxon>Candida</taxon>
    </lineage>
</organism>
<dbReference type="InterPro" id="IPR027417">
    <property type="entry name" value="P-loop_NTPase"/>
</dbReference>